<evidence type="ECO:0000256" key="1">
    <source>
        <dbReference type="SAM" id="MobiDB-lite"/>
    </source>
</evidence>
<proteinExistence type="predicted"/>
<accession>A0A811ZII4</accession>
<dbReference type="Proteomes" id="UP000645828">
    <property type="component" value="Unassembled WGS sequence"/>
</dbReference>
<reference evidence="2" key="1">
    <citation type="submission" date="2020-12" db="EMBL/GenBank/DDBJ databases">
        <authorList>
            <consortium name="Molecular Ecology Group"/>
        </authorList>
    </citation>
    <scope>NUCLEOTIDE SEQUENCE</scope>
    <source>
        <strain evidence="2">TBG_1078</strain>
    </source>
</reference>
<keyword evidence="3" id="KW-1185">Reference proteome</keyword>
<evidence type="ECO:0000313" key="3">
    <source>
        <dbReference type="Proteomes" id="UP000645828"/>
    </source>
</evidence>
<feature type="compositionally biased region" description="Polar residues" evidence="1">
    <location>
        <begin position="162"/>
        <end position="176"/>
    </location>
</feature>
<comment type="caution">
    <text evidence="2">The sequence shown here is derived from an EMBL/GenBank/DDBJ whole genome shotgun (WGS) entry which is preliminary data.</text>
</comment>
<feature type="compositionally biased region" description="Basic residues" evidence="1">
    <location>
        <begin position="1"/>
        <end position="11"/>
    </location>
</feature>
<protein>
    <submittedName>
        <fullName evidence="2">(raccoon dog) hypothetical protein</fullName>
    </submittedName>
</protein>
<name>A0A811ZII4_NYCPR</name>
<evidence type="ECO:0000313" key="2">
    <source>
        <dbReference type="EMBL" id="CAD7688539.1"/>
    </source>
</evidence>
<sequence length="295" mass="31666">MTERRRQRGARHIVGAQDTSLVGLNASRDESERTGQCGPKGGDPTPGVSAPAPAHDPASRCPRPSTEKIRERRQRKRLGAGLGVSTSPNRTHQWVRRGPSREQVTSRLGVGDQECSLKRPPRQRPAIHGPCDLAWTSELHSEPPGGEPVSWIQPDAPVRPQEPSTSGQQPQRQGLQTASSPPWPPTTTASGGEARLPEAHAFVQGLKDSKAKGPGFPFRWRARHGEPDQCPLRGGVQAAYPSTLVLTPDFPLAQPPGKMPVTVAAVLVLAVGQDPDIVPTEPTYGSDRTFPGVTI</sequence>
<dbReference type="AlphaFoldDB" id="A0A811ZII4"/>
<dbReference type="EMBL" id="CAJHUB010000768">
    <property type="protein sequence ID" value="CAD7688539.1"/>
    <property type="molecule type" value="Genomic_DNA"/>
</dbReference>
<gene>
    <name evidence="2" type="ORF">NYPRO_LOCUS21332</name>
</gene>
<organism evidence="2 3">
    <name type="scientific">Nyctereutes procyonoides</name>
    <name type="common">Raccoon dog</name>
    <name type="synonym">Canis procyonoides</name>
    <dbReference type="NCBI Taxonomy" id="34880"/>
    <lineage>
        <taxon>Eukaryota</taxon>
        <taxon>Metazoa</taxon>
        <taxon>Chordata</taxon>
        <taxon>Craniata</taxon>
        <taxon>Vertebrata</taxon>
        <taxon>Euteleostomi</taxon>
        <taxon>Mammalia</taxon>
        <taxon>Eutheria</taxon>
        <taxon>Laurasiatheria</taxon>
        <taxon>Carnivora</taxon>
        <taxon>Caniformia</taxon>
        <taxon>Canidae</taxon>
        <taxon>Nyctereutes</taxon>
    </lineage>
</organism>
<feature type="region of interest" description="Disordered" evidence="1">
    <location>
        <begin position="1"/>
        <end position="192"/>
    </location>
</feature>